<accession>A0A498LAI2</accession>
<name>A0A498LAI2_LABRO</name>
<dbReference type="AlphaFoldDB" id="A0A498LAI2"/>
<feature type="region of interest" description="Disordered" evidence="1">
    <location>
        <begin position="194"/>
        <end position="220"/>
    </location>
</feature>
<evidence type="ECO:0000313" key="3">
    <source>
        <dbReference type="Proteomes" id="UP000290572"/>
    </source>
</evidence>
<gene>
    <name evidence="2" type="ORF">ROHU_034220</name>
</gene>
<protein>
    <submittedName>
        <fullName evidence="2">Bifunctional UDP-N-acetylglucosamine transferase and deubiquitinase ALG13 isoform X2</fullName>
    </submittedName>
</protein>
<feature type="region of interest" description="Disordered" evidence="1">
    <location>
        <begin position="365"/>
        <end position="401"/>
    </location>
</feature>
<proteinExistence type="predicted"/>
<comment type="caution">
    <text evidence="2">The sequence shown here is derived from an EMBL/GenBank/DDBJ whole genome shotgun (WGS) entry which is preliminary data.</text>
</comment>
<reference evidence="2 3" key="1">
    <citation type="submission" date="2018-03" db="EMBL/GenBank/DDBJ databases">
        <title>Draft genome sequence of Rohu Carp (Labeo rohita).</title>
        <authorList>
            <person name="Das P."/>
            <person name="Kushwaha B."/>
            <person name="Joshi C.G."/>
            <person name="Kumar D."/>
            <person name="Nagpure N.S."/>
            <person name="Sahoo L."/>
            <person name="Das S.P."/>
            <person name="Bit A."/>
            <person name="Patnaik S."/>
            <person name="Meher P.K."/>
            <person name="Jayasankar P."/>
            <person name="Koringa P.G."/>
            <person name="Patel N.V."/>
            <person name="Hinsu A.T."/>
            <person name="Kumar R."/>
            <person name="Pandey M."/>
            <person name="Agarwal S."/>
            <person name="Srivastava S."/>
            <person name="Singh M."/>
            <person name="Iquebal M.A."/>
            <person name="Jaiswal S."/>
            <person name="Angadi U.B."/>
            <person name="Kumar N."/>
            <person name="Raza M."/>
            <person name="Shah T.M."/>
            <person name="Rai A."/>
            <person name="Jena J.K."/>
        </authorList>
    </citation>
    <scope>NUCLEOTIDE SEQUENCE [LARGE SCALE GENOMIC DNA]</scope>
    <source>
        <strain evidence="2">DASCIFA01</strain>
        <tissue evidence="2">Testis</tissue>
    </source>
</reference>
<dbReference type="EMBL" id="QBIY01013466">
    <property type="protein sequence ID" value="RXN03896.1"/>
    <property type="molecule type" value="Genomic_DNA"/>
</dbReference>
<keyword evidence="3" id="KW-1185">Reference proteome</keyword>
<sequence length="401" mass="45106">MAASYKVPPKFDETRPYECWKNEVNIWTRVTELDKKKQALAVALGLEGRARETAMEIPAEDLDSDNGMATLLAKLDNVFLKEEKDRAYEAYSYFDGITKSSSVTMVDYIIDFEQRYNRMKMYNMTLPDAVLAFKLLDTACLDEKNRQLALTACTELTFSSMKSALKRIFGGKTTGSSNGIQVNQDVAFFTEQRSQARGKPNRTLQSGQPKQPLPGTNPLDKYGKRSRCAICQCTFHWAKDCPHKKTEQISVQCQDNPYGVNGVVVFGAESYGMTPGCIPDMTGYNQYLRRGNGSSSGFINADGWNDAQASRQMPPVNVAVTVSAISAPMSTRNQLGGRRMNPLFTAGYVLQPVYEQGGNVSQFWERDGQHEEEEEEKNLRLKEKKKKAGSRKRKRFRHSGH</sequence>
<keyword evidence="2" id="KW-0808">Transferase</keyword>
<dbReference type="GO" id="GO:0016740">
    <property type="term" value="F:transferase activity"/>
    <property type="evidence" value="ECO:0007669"/>
    <property type="project" value="UniProtKB-KW"/>
</dbReference>
<feature type="compositionally biased region" description="Basic residues" evidence="1">
    <location>
        <begin position="382"/>
        <end position="401"/>
    </location>
</feature>
<dbReference type="Proteomes" id="UP000290572">
    <property type="component" value="Unassembled WGS sequence"/>
</dbReference>
<evidence type="ECO:0000256" key="1">
    <source>
        <dbReference type="SAM" id="MobiDB-lite"/>
    </source>
</evidence>
<evidence type="ECO:0000313" key="2">
    <source>
        <dbReference type="EMBL" id="RXN03896.1"/>
    </source>
</evidence>
<organism evidence="2 3">
    <name type="scientific">Labeo rohita</name>
    <name type="common">Indian major carp</name>
    <name type="synonym">Cyprinus rohita</name>
    <dbReference type="NCBI Taxonomy" id="84645"/>
    <lineage>
        <taxon>Eukaryota</taxon>
        <taxon>Metazoa</taxon>
        <taxon>Chordata</taxon>
        <taxon>Craniata</taxon>
        <taxon>Vertebrata</taxon>
        <taxon>Euteleostomi</taxon>
        <taxon>Actinopterygii</taxon>
        <taxon>Neopterygii</taxon>
        <taxon>Teleostei</taxon>
        <taxon>Ostariophysi</taxon>
        <taxon>Cypriniformes</taxon>
        <taxon>Cyprinidae</taxon>
        <taxon>Labeoninae</taxon>
        <taxon>Labeonini</taxon>
        <taxon>Labeo</taxon>
    </lineage>
</organism>